<dbReference type="OrthoDB" id="277011at2759"/>
<dbReference type="SMART" id="SM00577">
    <property type="entry name" value="CPDc"/>
    <property type="match status" value="1"/>
</dbReference>
<reference evidence="3 4" key="1">
    <citation type="journal article" date="2015" name="Mol. Biochem. Parasitol.">
        <title>Identification of polymorphic genes for use in assemblage B genotyping assays through comparative genomics of multiple assemblage B Giardia duodenalis isolates.</title>
        <authorList>
            <person name="Wielinga C."/>
            <person name="Thompson R.C."/>
            <person name="Monis P."/>
            <person name="Ryan U."/>
        </authorList>
    </citation>
    <scope>NUCLEOTIDE SEQUENCE [LARGE SCALE GENOMIC DNA]</scope>
    <source>
        <strain evidence="3 4">BAH15c1</strain>
    </source>
</reference>
<evidence type="ECO:0000313" key="3">
    <source>
        <dbReference type="EMBL" id="KWX14920.1"/>
    </source>
</evidence>
<keyword evidence="1" id="KW-0809">Transit peptide</keyword>
<evidence type="ECO:0000259" key="2">
    <source>
        <dbReference type="PROSITE" id="PS50969"/>
    </source>
</evidence>
<comment type="caution">
    <text evidence="3">The sequence shown here is derived from an EMBL/GenBank/DDBJ whole genome shotgun (WGS) entry which is preliminary data.</text>
</comment>
<keyword evidence="1" id="KW-0496">Mitochondrion</keyword>
<sequence>MVTPLDRPLTRGSAFGGCCGGDRDNQGDDAEISLAKTYNISHGGGWGSSEDKKTKKQRSVADLLEAVTVKYKTIQDAPILPPQKSDENKPTLVLDMDETLIAVKFDLYLPGSDYIVPIKLCHLTETGTGISELYTIAWVRKRPYLEDFLASVAKDWEVIIMTAGIEDYAKPIIAEFDRNKVVSYSLYRDSCSCDKSDGTIYKDLSILGRDINRTVIVDNTPTCYKKHPENAISISTWESSSKDRALRSLIPILQELSRAPNIIKALKRMRLNEL</sequence>
<accession>A0A132NXX7</accession>
<dbReference type="Proteomes" id="UP000070089">
    <property type="component" value="Unassembled WGS sequence"/>
</dbReference>
<comment type="function">
    <text evidence="1">Essential component of the TIM23 complex, a complex that mediates the translocation of transit peptide-containing proteins across the mitochondrial inner membrane.</text>
</comment>
<evidence type="ECO:0000256" key="1">
    <source>
        <dbReference type="RuleBase" id="RU365079"/>
    </source>
</evidence>
<comment type="similarity">
    <text evidence="1">Belongs to the TIM50 family.</text>
</comment>
<evidence type="ECO:0000313" key="4">
    <source>
        <dbReference type="Proteomes" id="UP000070089"/>
    </source>
</evidence>
<dbReference type="PROSITE" id="PS50969">
    <property type="entry name" value="FCP1"/>
    <property type="match status" value="1"/>
</dbReference>
<dbReference type="InterPro" id="IPR050365">
    <property type="entry name" value="TIM50"/>
</dbReference>
<dbReference type="InterPro" id="IPR023214">
    <property type="entry name" value="HAD_sf"/>
</dbReference>
<comment type="subunit">
    <text evidence="1">Component of the TIM23 complex.</text>
</comment>
<dbReference type="CDD" id="cd07521">
    <property type="entry name" value="HAD_FCP1-like"/>
    <property type="match status" value="1"/>
</dbReference>
<keyword evidence="1" id="KW-0813">Transport</keyword>
<organism evidence="3 4">
    <name type="scientific">Giardia duodenalis assemblage B</name>
    <dbReference type="NCBI Taxonomy" id="1394984"/>
    <lineage>
        <taxon>Eukaryota</taxon>
        <taxon>Metamonada</taxon>
        <taxon>Diplomonadida</taxon>
        <taxon>Hexamitidae</taxon>
        <taxon>Giardiinae</taxon>
        <taxon>Giardia</taxon>
    </lineage>
</organism>
<feature type="domain" description="FCP1 homology" evidence="2">
    <location>
        <begin position="85"/>
        <end position="256"/>
    </location>
</feature>
<dbReference type="AlphaFoldDB" id="A0A132NXX7"/>
<dbReference type="InterPro" id="IPR036412">
    <property type="entry name" value="HAD-like_sf"/>
</dbReference>
<gene>
    <name evidence="3" type="ORF">QR46_1048</name>
</gene>
<dbReference type="InterPro" id="IPR004274">
    <property type="entry name" value="FCP1_dom"/>
</dbReference>
<dbReference type="GO" id="GO:0015031">
    <property type="term" value="P:protein transport"/>
    <property type="evidence" value="ECO:0007669"/>
    <property type="project" value="UniProtKB-KW"/>
</dbReference>
<keyword evidence="1" id="KW-0653">Protein transport</keyword>
<keyword evidence="1" id="KW-0811">Translocation</keyword>
<dbReference type="PANTHER" id="PTHR12210">
    <property type="entry name" value="DULLARD PROTEIN PHOSPHATASE"/>
    <property type="match status" value="1"/>
</dbReference>
<dbReference type="SUPFAM" id="SSF56784">
    <property type="entry name" value="HAD-like"/>
    <property type="match status" value="1"/>
</dbReference>
<protein>
    <recommendedName>
        <fullName evidence="1">Mitochondrial import inner membrane translocase subunit TIM50</fullName>
    </recommendedName>
</protein>
<comment type="subcellular location">
    <subcellularLocation>
        <location evidence="1">Mitochondrion inner membrane</location>
        <topology evidence="1">Single-pass membrane protein</topology>
    </subcellularLocation>
</comment>
<dbReference type="FunFam" id="3.40.50.1000:FF:000093">
    <property type="entry name" value="NLI interacting factor-like phosphatase family protein"/>
    <property type="match status" value="1"/>
</dbReference>
<dbReference type="VEuPathDB" id="GiardiaDB:QR46_1048"/>
<dbReference type="Gene3D" id="3.40.50.1000">
    <property type="entry name" value="HAD superfamily/HAD-like"/>
    <property type="match status" value="1"/>
</dbReference>
<dbReference type="GO" id="GO:0005744">
    <property type="term" value="C:TIM23 mitochondrial import inner membrane translocase complex"/>
    <property type="evidence" value="ECO:0007669"/>
    <property type="project" value="UniProtKB-UniRule"/>
</dbReference>
<dbReference type="EMBL" id="JXTI01000019">
    <property type="protein sequence ID" value="KWX14920.1"/>
    <property type="molecule type" value="Genomic_DNA"/>
</dbReference>
<dbReference type="Pfam" id="PF03031">
    <property type="entry name" value="NIF"/>
    <property type="match status" value="1"/>
</dbReference>
<proteinExistence type="inferred from homology"/>
<name>A0A132NXX7_GIAIN</name>